<comment type="caution">
    <text evidence="11">The sequence shown here is derived from an EMBL/GenBank/DDBJ whole genome shotgun (WGS) entry which is preliminary data.</text>
</comment>
<keyword evidence="12" id="KW-1185">Reference proteome</keyword>
<feature type="transmembrane region" description="Helical" evidence="9">
    <location>
        <begin position="94"/>
        <end position="113"/>
    </location>
</feature>
<feature type="transmembrane region" description="Helical" evidence="9">
    <location>
        <begin position="61"/>
        <end position="82"/>
    </location>
</feature>
<keyword evidence="7 9" id="KW-1133">Transmembrane helix</keyword>
<dbReference type="EMBL" id="LMCB01000003">
    <property type="protein sequence ID" value="KZL21769.1"/>
    <property type="molecule type" value="Genomic_DNA"/>
</dbReference>
<evidence type="ECO:0000256" key="4">
    <source>
        <dbReference type="ARBA" id="ARBA00016463"/>
    </source>
</evidence>
<evidence type="ECO:0000256" key="8">
    <source>
        <dbReference type="ARBA" id="ARBA00023136"/>
    </source>
</evidence>
<dbReference type="NCBIfam" id="TIGR01191">
    <property type="entry name" value="ccmC"/>
    <property type="match status" value="1"/>
</dbReference>
<feature type="transmembrane region" description="Helical" evidence="9">
    <location>
        <begin position="125"/>
        <end position="144"/>
    </location>
</feature>
<dbReference type="InterPro" id="IPR003557">
    <property type="entry name" value="Cyt_c_biogenesis_CcmC"/>
</dbReference>
<sequence>MTLYDLANPTRFLKLVKAVLPWLVVATVAALAVGLYFAFFASPEDYQQGQTVRIMFVHVPAAQLAMMCYVMMALSSVGSLVWKHPLADVSAKASAPIGAAFTFLALFSGAVWGKPMWGAFWVWDARLTSFLVLLIMYLGIIALWKAIEDPIKAAKVNAIITLVGVINVVIIKFSVEWWNTLHQPASIIRSGGPSIHSSILIPLASMAIAFVLLFLTLHLMSMRNEIMRRRIRAMRMRAASIAPAASSSTVTKAAPAGVR</sequence>
<proteinExistence type="inferred from homology"/>
<accession>A0A166B012</accession>
<dbReference type="PANTHER" id="PTHR30071">
    <property type="entry name" value="HEME EXPORTER PROTEIN C"/>
    <property type="match status" value="1"/>
</dbReference>
<evidence type="ECO:0000313" key="12">
    <source>
        <dbReference type="Proteomes" id="UP000076577"/>
    </source>
</evidence>
<dbReference type="InterPro" id="IPR045062">
    <property type="entry name" value="Cyt_c_biogenesis_CcsA/CcmC"/>
</dbReference>
<feature type="transmembrane region" description="Helical" evidence="9">
    <location>
        <begin position="156"/>
        <end position="175"/>
    </location>
</feature>
<comment type="similarity">
    <text evidence="3 9">Belongs to the CcmC/CycZ/HelC family.</text>
</comment>
<evidence type="ECO:0000313" key="11">
    <source>
        <dbReference type="EMBL" id="KZL21769.1"/>
    </source>
</evidence>
<keyword evidence="6 9" id="KW-0201">Cytochrome c-type biogenesis</keyword>
<evidence type="ECO:0000256" key="5">
    <source>
        <dbReference type="ARBA" id="ARBA00022692"/>
    </source>
</evidence>
<keyword evidence="9" id="KW-1003">Cell membrane</keyword>
<dbReference type="GO" id="GO:0017004">
    <property type="term" value="P:cytochrome complex assembly"/>
    <property type="evidence" value="ECO:0007669"/>
    <property type="project" value="UniProtKB-KW"/>
</dbReference>
<keyword evidence="5 9" id="KW-0812">Transmembrane</keyword>
<comment type="subcellular location">
    <subcellularLocation>
        <location evidence="9">Cell inner membrane</location>
    </subcellularLocation>
    <subcellularLocation>
        <location evidence="2">Membrane</location>
        <topology evidence="2">Multi-pass membrane protein</topology>
    </subcellularLocation>
</comment>
<dbReference type="GO" id="GO:0020037">
    <property type="term" value="F:heme binding"/>
    <property type="evidence" value="ECO:0007669"/>
    <property type="project" value="InterPro"/>
</dbReference>
<evidence type="ECO:0000259" key="10">
    <source>
        <dbReference type="Pfam" id="PF01578"/>
    </source>
</evidence>
<dbReference type="PRINTS" id="PR01386">
    <property type="entry name" value="CCMCBIOGNSIS"/>
</dbReference>
<protein>
    <recommendedName>
        <fullName evidence="4 9">Heme exporter protein C</fullName>
    </recommendedName>
    <alternativeName>
        <fullName evidence="9">Cytochrome c-type biogenesis protein</fullName>
    </alternativeName>
</protein>
<comment type="function">
    <text evidence="1 9">Required for the export of heme to the periplasm for the biogenesis of c-type cytochromes.</text>
</comment>
<dbReference type="Pfam" id="PF01578">
    <property type="entry name" value="Cytochrom_C_asm"/>
    <property type="match status" value="1"/>
</dbReference>
<feature type="transmembrane region" description="Helical" evidence="9">
    <location>
        <begin position="20"/>
        <end position="41"/>
    </location>
</feature>
<dbReference type="RefSeq" id="WP_068001376.1">
    <property type="nucleotide sequence ID" value="NZ_FOFM01000002.1"/>
</dbReference>
<dbReference type="PATRIC" id="fig|989403.3.peg.415"/>
<dbReference type="PANTHER" id="PTHR30071:SF1">
    <property type="entry name" value="CYTOCHROME B_B6 PROTEIN-RELATED"/>
    <property type="match status" value="1"/>
</dbReference>
<gene>
    <name evidence="9 11" type="primary">ccmC</name>
    <name evidence="11" type="ORF">PsAD2_00393</name>
</gene>
<keyword evidence="9" id="KW-0813">Transport</keyword>
<feature type="transmembrane region" description="Helical" evidence="9">
    <location>
        <begin position="195"/>
        <end position="220"/>
    </location>
</feature>
<evidence type="ECO:0000256" key="2">
    <source>
        <dbReference type="ARBA" id="ARBA00004141"/>
    </source>
</evidence>
<feature type="domain" description="Cytochrome c assembly protein" evidence="10">
    <location>
        <begin position="5"/>
        <end position="182"/>
    </location>
</feature>
<dbReference type="InterPro" id="IPR002541">
    <property type="entry name" value="Cyt_c_assembly"/>
</dbReference>
<evidence type="ECO:0000256" key="7">
    <source>
        <dbReference type="ARBA" id="ARBA00022989"/>
    </source>
</evidence>
<evidence type="ECO:0000256" key="9">
    <source>
        <dbReference type="RuleBase" id="RU364092"/>
    </source>
</evidence>
<dbReference type="Proteomes" id="UP000076577">
    <property type="component" value="Unassembled WGS sequence"/>
</dbReference>
<evidence type="ECO:0000256" key="3">
    <source>
        <dbReference type="ARBA" id="ARBA00005840"/>
    </source>
</evidence>
<evidence type="ECO:0000256" key="6">
    <source>
        <dbReference type="ARBA" id="ARBA00022748"/>
    </source>
</evidence>
<dbReference type="GO" id="GO:0005886">
    <property type="term" value="C:plasma membrane"/>
    <property type="evidence" value="ECO:0007669"/>
    <property type="project" value="UniProtKB-SubCell"/>
</dbReference>
<name>A0A166B012_9HYPH</name>
<organism evidence="11 12">
    <name type="scientific">Pseudovibrio axinellae</name>
    <dbReference type="NCBI Taxonomy" id="989403"/>
    <lineage>
        <taxon>Bacteria</taxon>
        <taxon>Pseudomonadati</taxon>
        <taxon>Pseudomonadota</taxon>
        <taxon>Alphaproteobacteria</taxon>
        <taxon>Hyphomicrobiales</taxon>
        <taxon>Stappiaceae</taxon>
        <taxon>Pseudovibrio</taxon>
    </lineage>
</organism>
<keyword evidence="9" id="KW-0997">Cell inner membrane</keyword>
<dbReference type="AlphaFoldDB" id="A0A166B012"/>
<dbReference type="OrthoDB" id="9778550at2"/>
<dbReference type="STRING" id="989403.SAMN05421798_102185"/>
<dbReference type="GO" id="GO:0015232">
    <property type="term" value="F:heme transmembrane transporter activity"/>
    <property type="evidence" value="ECO:0007669"/>
    <property type="project" value="InterPro"/>
</dbReference>
<keyword evidence="8 9" id="KW-0472">Membrane</keyword>
<reference evidence="11 12" key="1">
    <citation type="journal article" date="2016" name="Front. Microbiol.">
        <title>Comparative Genomic Analysis Reveals a Diverse Repertoire of Genes Involved in Prokaryote-Eukaryote Interactions within the Pseudovibrio Genus.</title>
        <authorList>
            <person name="Romano S."/>
            <person name="Fernandez-Guerra A."/>
            <person name="Reen F.J."/>
            <person name="Glockner F.O."/>
            <person name="Crowley S.P."/>
            <person name="O'Sullivan O."/>
            <person name="Cotter P.D."/>
            <person name="Adams C."/>
            <person name="Dobson A.D."/>
            <person name="O'Gara F."/>
        </authorList>
    </citation>
    <scope>NUCLEOTIDE SEQUENCE [LARGE SCALE GENOMIC DNA]</scope>
    <source>
        <strain evidence="11 12">Ad2</strain>
    </source>
</reference>
<evidence type="ECO:0000256" key="1">
    <source>
        <dbReference type="ARBA" id="ARBA00002442"/>
    </source>
</evidence>